<feature type="chain" id="PRO_5002336024" evidence="1">
    <location>
        <begin position="27"/>
        <end position="66"/>
    </location>
</feature>
<organism evidence="2 3">
    <name type="scientific">Dictyocaulus viviparus</name>
    <name type="common">Bovine lungworm</name>
    <dbReference type="NCBI Taxonomy" id="29172"/>
    <lineage>
        <taxon>Eukaryota</taxon>
        <taxon>Metazoa</taxon>
        <taxon>Ecdysozoa</taxon>
        <taxon>Nematoda</taxon>
        <taxon>Chromadorea</taxon>
        <taxon>Rhabditida</taxon>
        <taxon>Rhabditina</taxon>
        <taxon>Rhabditomorpha</taxon>
        <taxon>Strongyloidea</taxon>
        <taxon>Metastrongylidae</taxon>
        <taxon>Dictyocaulus</taxon>
    </lineage>
</organism>
<gene>
    <name evidence="2" type="ORF">DICVIV_07210</name>
</gene>
<keyword evidence="3" id="KW-1185">Reference proteome</keyword>
<name>A0A0D8XWK6_DICVI</name>
<protein>
    <submittedName>
        <fullName evidence="2">Uncharacterized protein</fullName>
    </submittedName>
</protein>
<evidence type="ECO:0000256" key="1">
    <source>
        <dbReference type="SAM" id="SignalP"/>
    </source>
</evidence>
<evidence type="ECO:0000313" key="2">
    <source>
        <dbReference type="EMBL" id="KJH46721.1"/>
    </source>
</evidence>
<keyword evidence="1" id="KW-0732">Signal</keyword>
<dbReference type="EMBL" id="KN716338">
    <property type="protein sequence ID" value="KJH46721.1"/>
    <property type="molecule type" value="Genomic_DNA"/>
</dbReference>
<reference evidence="2 3" key="1">
    <citation type="submission" date="2013-11" db="EMBL/GenBank/DDBJ databases">
        <title>Draft genome of the bovine lungworm Dictyocaulus viviparus.</title>
        <authorList>
            <person name="Mitreva M."/>
        </authorList>
    </citation>
    <scope>NUCLEOTIDE SEQUENCE [LARGE SCALE GENOMIC DNA]</scope>
    <source>
        <strain evidence="2 3">HannoverDv2000</strain>
    </source>
</reference>
<accession>A0A0D8XWK6</accession>
<reference evidence="3" key="2">
    <citation type="journal article" date="2016" name="Sci. Rep.">
        <title>Dictyocaulus viviparus genome, variome and transcriptome elucidate lungworm biology and support future intervention.</title>
        <authorList>
            <person name="McNulty S.N."/>
            <person name="Strube C."/>
            <person name="Rosa B.A."/>
            <person name="Martin J.C."/>
            <person name="Tyagi R."/>
            <person name="Choi Y.J."/>
            <person name="Wang Q."/>
            <person name="Hallsworth Pepin K."/>
            <person name="Zhang X."/>
            <person name="Ozersky P."/>
            <person name="Wilson R.K."/>
            <person name="Sternberg P.W."/>
            <person name="Gasser R.B."/>
            <person name="Mitreva M."/>
        </authorList>
    </citation>
    <scope>NUCLEOTIDE SEQUENCE [LARGE SCALE GENOMIC DNA]</scope>
    <source>
        <strain evidence="3">HannoverDv2000</strain>
    </source>
</reference>
<feature type="signal peptide" evidence="1">
    <location>
        <begin position="1"/>
        <end position="26"/>
    </location>
</feature>
<dbReference type="AlphaFoldDB" id="A0A0D8XWK6"/>
<sequence>MTNNVEFSYMLVFLNALCLVFLLVSCHNTNNDEQQTEVSQRLFVKRLLFTFVTRVNCCVHLCEPQL</sequence>
<evidence type="ECO:0000313" key="3">
    <source>
        <dbReference type="Proteomes" id="UP000053766"/>
    </source>
</evidence>
<proteinExistence type="predicted"/>
<dbReference type="Proteomes" id="UP000053766">
    <property type="component" value="Unassembled WGS sequence"/>
</dbReference>